<dbReference type="GO" id="GO:0003700">
    <property type="term" value="F:DNA-binding transcription factor activity"/>
    <property type="evidence" value="ECO:0007669"/>
    <property type="project" value="InterPro"/>
</dbReference>
<dbReference type="GO" id="GO:0006352">
    <property type="term" value="P:DNA-templated transcription initiation"/>
    <property type="evidence" value="ECO:0007669"/>
    <property type="project" value="InterPro"/>
</dbReference>
<gene>
    <name evidence="1" type="ORF">JL_146</name>
</gene>
<dbReference type="EMBL" id="KC595512">
    <property type="protein sequence ID" value="AGR46818.1"/>
    <property type="molecule type" value="Genomic_DNA"/>
</dbReference>
<dbReference type="GeneID" id="26642264"/>
<dbReference type="KEGG" id="vg:26642264"/>
<reference evidence="1 2" key="1">
    <citation type="journal article" date="2014" name="Genome Announc.">
        <title>Genome Sequences of Three Novel Bacillus cereus Bacteriophages.</title>
        <authorList>
            <person name="Grose J.H."/>
            <person name="Jensen J.D."/>
            <person name="Merrill B.D."/>
            <person name="Fisher J.N."/>
            <person name="Burnett S.H."/>
            <person name="Breakwell D.P."/>
        </authorList>
    </citation>
    <scope>NUCLEOTIDE SEQUENCE [LARGE SCALE GENOMIC DNA]</scope>
</reference>
<sequence>MGGKLNMSNELCRNGEALKLSWDAVVKQFNNLVKYAARQKAQNSTLDGMLSAEDLYQEGMIKLYDCWDKWCVGENKDMDEFAPIFRKSLYRQMDNKGGGSKFTYIDLEDAFTNIEDSKGYDVVERMYRDNGMEKLKDMLSEISREFLEELIEPSEATLFQVWADTARKNMLKSQGKRINIPKDTTVRMKHIQRALGLTGKQYDNVMQEIREKAPLALQY</sequence>
<name>S5M8H9_9CAUD</name>
<dbReference type="SUPFAM" id="SSF88946">
    <property type="entry name" value="Sigma2 domain of RNA polymerase sigma factors"/>
    <property type="match status" value="1"/>
</dbReference>
<dbReference type="InterPro" id="IPR013325">
    <property type="entry name" value="RNA_pol_sigma_r2"/>
</dbReference>
<evidence type="ECO:0000313" key="2">
    <source>
        <dbReference type="Proteomes" id="UP000015092"/>
    </source>
</evidence>
<organism evidence="1 2">
    <name type="scientific">Bacillus phage JL</name>
    <dbReference type="NCBI Taxonomy" id="1296655"/>
    <lineage>
        <taxon>Viruses</taxon>
        <taxon>Duplodnaviria</taxon>
        <taxon>Heunggongvirae</taxon>
        <taxon>Uroviricota</taxon>
        <taxon>Caudoviricetes</taxon>
        <taxon>Herelleviridae</taxon>
        <taxon>Spounavirinae</taxon>
        <taxon>Siminovitchvirus</taxon>
        <taxon>Siminovitchvirus JL</taxon>
    </lineage>
</organism>
<evidence type="ECO:0000313" key="1">
    <source>
        <dbReference type="EMBL" id="AGR46818.1"/>
    </source>
</evidence>
<dbReference type="Proteomes" id="UP000015092">
    <property type="component" value="Segment"/>
</dbReference>
<protein>
    <submittedName>
        <fullName evidence="1">Middle-gene-specific sigma factor</fullName>
    </submittedName>
</protein>
<accession>S5M8H9</accession>
<keyword evidence="2" id="KW-1185">Reference proteome</keyword>
<proteinExistence type="predicted"/>
<dbReference type="Gene3D" id="1.10.1740.10">
    <property type="match status" value="1"/>
</dbReference>
<dbReference type="OrthoDB" id="15679at10239"/>
<dbReference type="RefSeq" id="YP_009215922.1">
    <property type="nucleotide sequence ID" value="NC_028982.1"/>
</dbReference>